<dbReference type="NCBIfam" id="TIGR01443">
    <property type="entry name" value="intein_Cterm"/>
    <property type="match status" value="1"/>
</dbReference>
<dbReference type="InterPro" id="IPR022385">
    <property type="entry name" value="Rhs_assc_core"/>
</dbReference>
<dbReference type="InterPro" id="IPR006141">
    <property type="entry name" value="Intein_N"/>
</dbReference>
<dbReference type="SMART" id="SM00306">
    <property type="entry name" value="HintN"/>
    <property type="match status" value="1"/>
</dbReference>
<gene>
    <name evidence="2" type="ORF">BCF58_1989</name>
</gene>
<dbReference type="PROSITE" id="PS50818">
    <property type="entry name" value="INTEIN_C_TER"/>
    <property type="match status" value="1"/>
</dbReference>
<dbReference type="Gene3D" id="2.180.10.10">
    <property type="entry name" value="RHS repeat-associated core"/>
    <property type="match status" value="1"/>
</dbReference>
<evidence type="ECO:0000313" key="2">
    <source>
        <dbReference type="EMBL" id="RKS97855.1"/>
    </source>
</evidence>
<proteinExistence type="predicted"/>
<feature type="domain" description="Hint" evidence="1">
    <location>
        <begin position="1142"/>
        <end position="1235"/>
    </location>
</feature>
<dbReference type="InterPro" id="IPR003587">
    <property type="entry name" value="Hint_dom_N"/>
</dbReference>
<dbReference type="InterPro" id="IPR036844">
    <property type="entry name" value="Hint_dom_sf"/>
</dbReference>
<name>A0A495SCY0_9FLAO</name>
<dbReference type="Pfam" id="PF20041">
    <property type="entry name" value="DUF6443"/>
    <property type="match status" value="1"/>
</dbReference>
<dbReference type="CDD" id="cd00081">
    <property type="entry name" value="Hint"/>
    <property type="match status" value="1"/>
</dbReference>
<dbReference type="PANTHER" id="PTHR32305:SF15">
    <property type="entry name" value="PROTEIN RHSA-RELATED"/>
    <property type="match status" value="1"/>
</dbReference>
<sequence length="1385" mass="156443">MSGNIFPFKLLISNLELLISKEMKKILFIFHIVFVAGLFYAQTPTASQNYIYSKTYLSEDGSKKSEAVQYFDGLGRLKQTVSVKSTPSGKDLVVPVFYDELGRQAKDFLPLPIITANSGIQAVSETDINSYYGVINAFREKIIDNSPLEMILEVAAPGDVWKKGSGHTIQSQYETNVSADQVKKYIITSSWADATLSATVPTVEWYGESQLMKNITVDEDGNKNIEFKNSQGQTILTRKMNGTTPVDTYYIYNIYDQLAYVITPKADVQISQNGNFVTQTILNEFCYQYKYDNRNRIVEKYIPGKGWEQMVYNKKNQVILHRDSNLKNGINGYVDNEAWFFTKYDQFGRAIYTGISRDGTPRHQIQNAVNSIHYVDYETRNSSLTLSGMTIEYTNYSYPVVLSKLLSVNYYDDYASIAPARPSTILGKATLSATPTQYSSGGVVSYRSIKGMPASSYVKNIEDDNWTGSHIWYDAEGRAIGSHSINHLGGYTKTETELDFAGAVLQSKTYHKRLSTDTEKVITENFVYDDQNRLLIHKHQIDNNPVEVLSQNTYNDLGQLEVKKVGNTIASPLQTINYTYNIHGKLTKINDPGNLGDDLFGYKINYNQVEGMEIPNSDFTDLKVKARYNGDIAEVAWKTLTQENEPLKRYGYVYDDLNRLSVGFYQKAGSESAKEYFEKIDYDIDGSITRLKRSEGVSVGNTFATMIDNLKYEYNGNKLTKVTDEQQNPSGYPYIATPNTITYDANGNMSTHLDKGISSIQYNYLNLPNQITQNSKVTSYTYRADGVKVKKLFGDIETNYLDGFQYKSTKPSETATPGGITAEPDPNEVAEMKLRIIPTAEGYYDALANQYIYNFTDHLGNVRVSYTDTNKDGVIQPRQYSITHCTGGTAWYDPPICYNEWQPGEIVENNNYYPFGMLHNYTATTQNAYQYKFNGKELEETGMYAMDWRHYMPDIGRFTGIDALSESYNNHTPYHFALNNPVNYSDPTGMYSVDANGNISTSNSVEIDALMNYFKKGNKVSSVDKYVSSSPLFSLELTIPEVVIVGRKKSGFKKGSYNSAVMASAIRKVRDNWNFQQNWNTWQTAITETKIGQSVSDVEQFLFMDIPLSFAGGELFVAGWRAAGVSRYICRPLGRLTKGLIKICFTEGTLVLVENGTKKIEDIKEGDLVWSYNENTGKRELKKVVALSRNTSSSLVKISVNGTEITCTPEHPFYVSGNWIEAKNLTKGMLLTTLDGKNFPVESINFLDARVKVYNFEVEDNHNYYVSEKNILVHNDCSLMNEFMGHFGKYVSNLDASINMGWFTGDVMELQVNAILRSSSAPRNGVMKALTETAESMARKYGMSEVRIQFNMVHNSFLKHGGWADELGYYFSREGDIVVWEKVLH</sequence>
<dbReference type="PANTHER" id="PTHR32305">
    <property type="match status" value="1"/>
</dbReference>
<dbReference type="SUPFAM" id="SSF51294">
    <property type="entry name" value="Hedgehog/intein (Hint) domain"/>
    <property type="match status" value="1"/>
</dbReference>
<dbReference type="Pfam" id="PF07591">
    <property type="entry name" value="PT-HINT"/>
    <property type="match status" value="1"/>
</dbReference>
<dbReference type="InterPro" id="IPR030934">
    <property type="entry name" value="Intein_C"/>
</dbReference>
<comment type="caution">
    <text evidence="2">The sequence shown here is derived from an EMBL/GenBank/DDBJ whole genome shotgun (WGS) entry which is preliminary data.</text>
</comment>
<evidence type="ECO:0000313" key="3">
    <source>
        <dbReference type="Proteomes" id="UP000272428"/>
    </source>
</evidence>
<dbReference type="Proteomes" id="UP000272428">
    <property type="component" value="Unassembled WGS sequence"/>
</dbReference>
<dbReference type="Gene3D" id="2.170.16.10">
    <property type="entry name" value="Hedgehog/Intein (Hint) domain"/>
    <property type="match status" value="1"/>
</dbReference>
<dbReference type="InterPro" id="IPR045619">
    <property type="entry name" value="DUF6443"/>
</dbReference>
<accession>A0A495SCY0</accession>
<organism evidence="2 3">
    <name type="scientific">Chryseobacterium defluvii</name>
    <dbReference type="NCBI Taxonomy" id="160396"/>
    <lineage>
        <taxon>Bacteria</taxon>
        <taxon>Pseudomonadati</taxon>
        <taxon>Bacteroidota</taxon>
        <taxon>Flavobacteriia</taxon>
        <taxon>Flavobacteriales</taxon>
        <taxon>Weeksellaceae</taxon>
        <taxon>Chryseobacterium group</taxon>
        <taxon>Chryseobacterium</taxon>
    </lineage>
</organism>
<dbReference type="PROSITE" id="PS50817">
    <property type="entry name" value="INTEIN_N_TER"/>
    <property type="match status" value="1"/>
</dbReference>
<dbReference type="GO" id="GO:0016539">
    <property type="term" value="P:intein-mediated protein splicing"/>
    <property type="evidence" value="ECO:0007669"/>
    <property type="project" value="InterPro"/>
</dbReference>
<dbReference type="NCBIfam" id="TIGR01445">
    <property type="entry name" value="intein_Nterm"/>
    <property type="match status" value="1"/>
</dbReference>
<dbReference type="InterPro" id="IPR050708">
    <property type="entry name" value="T6SS_VgrG/RHS"/>
</dbReference>
<dbReference type="OrthoDB" id="2972467at2"/>
<reference evidence="2 3" key="1">
    <citation type="submission" date="2018-10" db="EMBL/GenBank/DDBJ databases">
        <title>Genomic Encyclopedia of Archaeal and Bacterial Type Strains, Phase II (KMG-II): from individual species to whole genera.</title>
        <authorList>
            <person name="Goeker M."/>
        </authorList>
    </citation>
    <scope>NUCLEOTIDE SEQUENCE [LARGE SCALE GENOMIC DNA]</scope>
    <source>
        <strain evidence="2 3">DSM 14219</strain>
    </source>
</reference>
<dbReference type="EMBL" id="RBXB01000002">
    <property type="protein sequence ID" value="RKS97855.1"/>
    <property type="molecule type" value="Genomic_DNA"/>
</dbReference>
<protein>
    <submittedName>
        <fullName evidence="2">Intein/intein/RHS repeat-associated protein</fullName>
    </submittedName>
</protein>
<keyword evidence="3" id="KW-1185">Reference proteome</keyword>
<dbReference type="NCBIfam" id="TIGR03696">
    <property type="entry name" value="Rhs_assc_core"/>
    <property type="match status" value="1"/>
</dbReference>
<evidence type="ECO:0000259" key="1">
    <source>
        <dbReference type="SMART" id="SM00306"/>
    </source>
</evidence>